<dbReference type="GO" id="GO:0006062">
    <property type="term" value="P:sorbitol catabolic process"/>
    <property type="evidence" value="ECO:0007669"/>
    <property type="project" value="TreeGrafter"/>
</dbReference>
<dbReference type="PANTHER" id="PTHR43161">
    <property type="entry name" value="SORBITOL DEHYDROGENASE"/>
    <property type="match status" value="1"/>
</dbReference>
<keyword evidence="7" id="KW-0520">NAD</keyword>
<name>A0A428S1Z8_9HYPO</name>
<dbReference type="Pfam" id="PF00107">
    <property type="entry name" value="ADH_zinc_N"/>
    <property type="match status" value="1"/>
</dbReference>
<dbReference type="InterPro" id="IPR013149">
    <property type="entry name" value="ADH-like_C"/>
</dbReference>
<dbReference type="GO" id="GO:0050019">
    <property type="term" value="F:L-arabinitol 4-dehydrogenase activity"/>
    <property type="evidence" value="ECO:0007669"/>
    <property type="project" value="UniProtKB-EC"/>
</dbReference>
<dbReference type="PROSITE" id="PS00059">
    <property type="entry name" value="ADH_ZINC"/>
    <property type="match status" value="1"/>
</dbReference>
<dbReference type="InterPro" id="IPR036291">
    <property type="entry name" value="NAD(P)-bd_dom_sf"/>
</dbReference>
<feature type="domain" description="Enoyl reductase (ER)" evidence="17">
    <location>
        <begin position="12"/>
        <end position="351"/>
    </location>
</feature>
<reference evidence="18 19" key="1">
    <citation type="submission" date="2017-06" db="EMBL/GenBank/DDBJ databases">
        <title>Comparative genomic analysis of Ambrosia Fusariam Clade fungi.</title>
        <authorList>
            <person name="Stajich J.E."/>
            <person name="Carrillo J."/>
            <person name="Kijimoto T."/>
            <person name="Eskalen A."/>
            <person name="O'Donnell K."/>
            <person name="Kasson M."/>
        </authorList>
    </citation>
    <scope>NUCLEOTIDE SEQUENCE [LARGE SCALE GENOMIC DNA]</scope>
    <source>
        <strain evidence="18 19">NRRL62606</strain>
    </source>
</reference>
<evidence type="ECO:0000256" key="7">
    <source>
        <dbReference type="ARBA" id="ARBA00023027"/>
    </source>
</evidence>
<comment type="catalytic activity">
    <reaction evidence="15">
        <text>L-arabinitol + NAD(+) = L-xylulose + NADH + H(+)</text>
        <dbReference type="Rhea" id="RHEA:16381"/>
        <dbReference type="ChEBI" id="CHEBI:15378"/>
        <dbReference type="ChEBI" id="CHEBI:17399"/>
        <dbReference type="ChEBI" id="CHEBI:18403"/>
        <dbReference type="ChEBI" id="CHEBI:57540"/>
        <dbReference type="ChEBI" id="CHEBI:57945"/>
        <dbReference type="EC" id="1.1.1.12"/>
    </reaction>
</comment>
<evidence type="ECO:0000256" key="4">
    <source>
        <dbReference type="ARBA" id="ARBA00022833"/>
    </source>
</evidence>
<dbReference type="InterPro" id="IPR011032">
    <property type="entry name" value="GroES-like_sf"/>
</dbReference>
<evidence type="ECO:0000256" key="15">
    <source>
        <dbReference type="ARBA" id="ARBA00049317"/>
    </source>
</evidence>
<dbReference type="GO" id="GO:0008270">
    <property type="term" value="F:zinc ion binding"/>
    <property type="evidence" value="ECO:0007669"/>
    <property type="project" value="InterPro"/>
</dbReference>
<evidence type="ECO:0000259" key="17">
    <source>
        <dbReference type="SMART" id="SM00829"/>
    </source>
</evidence>
<comment type="similarity">
    <text evidence="2 16">Belongs to the zinc-containing alcohol dehydrogenase family.</text>
</comment>
<evidence type="ECO:0000256" key="12">
    <source>
        <dbReference type="ARBA" id="ARBA00037881"/>
    </source>
</evidence>
<evidence type="ECO:0000256" key="11">
    <source>
        <dbReference type="ARBA" id="ARBA00030139"/>
    </source>
</evidence>
<evidence type="ECO:0000256" key="1">
    <source>
        <dbReference type="ARBA" id="ARBA00001947"/>
    </source>
</evidence>
<dbReference type="FunFam" id="3.40.50.720:FF:000068">
    <property type="entry name" value="Sorbitol dehydrogenase"/>
    <property type="match status" value="1"/>
</dbReference>
<evidence type="ECO:0000256" key="10">
    <source>
        <dbReference type="ARBA" id="ARBA00026119"/>
    </source>
</evidence>
<protein>
    <recommendedName>
        <fullName evidence="14">L-arabinitol 4-dehydrogenase</fullName>
        <ecNumber evidence="13">1.1.1.12</ecNumber>
        <ecNumber evidence="10">1.1.1.9</ecNumber>
    </recommendedName>
    <alternativeName>
        <fullName evidence="11">Xylitol dehydrogenase A</fullName>
    </alternativeName>
</protein>
<dbReference type="SUPFAM" id="SSF51735">
    <property type="entry name" value="NAD(P)-binding Rossmann-fold domains"/>
    <property type="match status" value="1"/>
</dbReference>
<keyword evidence="19" id="KW-1185">Reference proteome</keyword>
<dbReference type="CDD" id="cd05285">
    <property type="entry name" value="sorbitol_DH"/>
    <property type="match status" value="1"/>
</dbReference>
<evidence type="ECO:0000256" key="13">
    <source>
        <dbReference type="ARBA" id="ARBA00038954"/>
    </source>
</evidence>
<evidence type="ECO:0000256" key="14">
    <source>
        <dbReference type="ARBA" id="ARBA00039783"/>
    </source>
</evidence>
<comment type="caution">
    <text evidence="18">The sequence shown here is derived from an EMBL/GenBank/DDBJ whole genome shotgun (WGS) entry which is preliminary data.</text>
</comment>
<dbReference type="AlphaFoldDB" id="A0A428S1Z8"/>
<dbReference type="EC" id="1.1.1.9" evidence="10"/>
<gene>
    <name evidence="18" type="ORF">CEP51_004253</name>
</gene>
<keyword evidence="3 16" id="KW-0479">Metal-binding</keyword>
<dbReference type="Gene3D" id="3.90.180.10">
    <property type="entry name" value="Medium-chain alcohol dehydrogenases, catalytic domain"/>
    <property type="match status" value="1"/>
</dbReference>
<dbReference type="SMART" id="SM00829">
    <property type="entry name" value="PKS_ER"/>
    <property type="match status" value="1"/>
</dbReference>
<evidence type="ECO:0000256" key="6">
    <source>
        <dbReference type="ARBA" id="ARBA00023002"/>
    </source>
</evidence>
<proteinExistence type="inferred from homology"/>
<dbReference type="InterPro" id="IPR020843">
    <property type="entry name" value="ER"/>
</dbReference>
<dbReference type="Pfam" id="PF08240">
    <property type="entry name" value="ADH_N"/>
    <property type="match status" value="1"/>
</dbReference>
<evidence type="ECO:0000313" key="18">
    <source>
        <dbReference type="EMBL" id="RSL83852.1"/>
    </source>
</evidence>
<organism evidence="18 19">
    <name type="scientific">Fusarium floridanum</name>
    <dbReference type="NCBI Taxonomy" id="1325733"/>
    <lineage>
        <taxon>Eukaryota</taxon>
        <taxon>Fungi</taxon>
        <taxon>Dikarya</taxon>
        <taxon>Ascomycota</taxon>
        <taxon>Pezizomycotina</taxon>
        <taxon>Sordariomycetes</taxon>
        <taxon>Hypocreomycetidae</taxon>
        <taxon>Hypocreales</taxon>
        <taxon>Nectriaceae</taxon>
        <taxon>Fusarium</taxon>
        <taxon>Fusarium solani species complex</taxon>
    </lineage>
</organism>
<comment type="function">
    <text evidence="8">Xylitol dehydrogenase which catalyzes the conversion of xylitol to D-xylulose. Xylose is a major component of hemicelluloses such as xylan. Most fungi utilize D-xylose via three enzymatic reactions, xylose reductase (XR), xylitol dehydrogenase (XDH), and xylulokinase, to form xylulose 5-phosphate, which enters pentose phosphate pathway.</text>
</comment>
<keyword evidence="6" id="KW-0560">Oxidoreductase</keyword>
<dbReference type="GO" id="GO:0019568">
    <property type="term" value="P:arabinose catabolic process"/>
    <property type="evidence" value="ECO:0007669"/>
    <property type="project" value="UniProtKB-KW"/>
</dbReference>
<evidence type="ECO:0000256" key="3">
    <source>
        <dbReference type="ARBA" id="ARBA00022723"/>
    </source>
</evidence>
<dbReference type="EC" id="1.1.1.12" evidence="13"/>
<evidence type="ECO:0000256" key="2">
    <source>
        <dbReference type="ARBA" id="ARBA00008072"/>
    </source>
</evidence>
<evidence type="ECO:0000256" key="9">
    <source>
        <dbReference type="ARBA" id="ARBA00025713"/>
    </source>
</evidence>
<keyword evidence="5" id="KW-0119">Carbohydrate metabolism</keyword>
<dbReference type="Proteomes" id="UP000287972">
    <property type="component" value="Unassembled WGS sequence"/>
</dbReference>
<comment type="cofactor">
    <cofactor evidence="1 16">
        <name>Zn(2+)</name>
        <dbReference type="ChEBI" id="CHEBI:29105"/>
    </cofactor>
</comment>
<dbReference type="PANTHER" id="PTHR43161:SF9">
    <property type="entry name" value="SORBITOL DEHYDROGENASE"/>
    <property type="match status" value="1"/>
</dbReference>
<sequence length="356" mass="38213">MSQANLSCVLYGPGKVKFEDRPVPSLQDPHDVLIRISYVGVCGSDVHFWTDGGFARKVSEEQPLVMGHEASGVVHSVGSDVTLLKPGDRVAIEPGFPCRRCKKCRDGRYNLCPEMKFAADPPLTQGTLSRFFKIPEDFAYKIPDSVNLQEAVLVEPLAVAVHGVRLAGLEVGQRVLVQGSGTVGLLTAAAAKAYGAKRVYITDINPEKLAFAKEYLGCSTFTPDLGSTPEENAGRFKKEMGLDDGVQVVLECTGVEASAQTGLHALSSGGVFVQIGLGKPVQAIPIHAMSEKEIVLKTSFRYGPGDYEIALELLESGKVSVAPLISSIVPFEKAADAWEKTRKGEGIKNLIQGVQE</sequence>
<keyword evidence="4 16" id="KW-0862">Zinc</keyword>
<dbReference type="InterPro" id="IPR045306">
    <property type="entry name" value="SDH-like"/>
</dbReference>
<dbReference type="InterPro" id="IPR002328">
    <property type="entry name" value="ADH_Zn_CS"/>
</dbReference>
<dbReference type="GO" id="GO:0003939">
    <property type="term" value="F:L-iditol 2-dehydrogenase (NAD+) activity"/>
    <property type="evidence" value="ECO:0007669"/>
    <property type="project" value="TreeGrafter"/>
</dbReference>
<evidence type="ECO:0000256" key="16">
    <source>
        <dbReference type="RuleBase" id="RU361277"/>
    </source>
</evidence>
<dbReference type="EMBL" id="NKCL01000077">
    <property type="protein sequence ID" value="RSL83852.1"/>
    <property type="molecule type" value="Genomic_DNA"/>
</dbReference>
<comment type="pathway">
    <text evidence="9">Carbohydrate degradation; L-arabinose degradation via L-arabinitol; D-xylulose 5-phosphate from L-arabinose (fungal route): step 4/5.</text>
</comment>
<evidence type="ECO:0000256" key="5">
    <source>
        <dbReference type="ARBA" id="ARBA00022935"/>
    </source>
</evidence>
<evidence type="ECO:0000256" key="8">
    <source>
        <dbReference type="ARBA" id="ARBA00024843"/>
    </source>
</evidence>
<accession>A0A428S1Z8</accession>
<comment type="pathway">
    <text evidence="12">Carbohydrate degradation; L-arabinose degradation via L-arabinitol; D-xylulose 5-phosphate from L-arabinose (fungal route): step 2/5.</text>
</comment>
<dbReference type="GO" id="GO:0046526">
    <property type="term" value="F:D-xylulose reductase activity"/>
    <property type="evidence" value="ECO:0007669"/>
    <property type="project" value="UniProtKB-EC"/>
</dbReference>
<dbReference type="Gene3D" id="3.40.50.720">
    <property type="entry name" value="NAD(P)-binding Rossmann-like Domain"/>
    <property type="match status" value="1"/>
</dbReference>
<dbReference type="InterPro" id="IPR013154">
    <property type="entry name" value="ADH-like_N"/>
</dbReference>
<dbReference type="SUPFAM" id="SSF50129">
    <property type="entry name" value="GroES-like"/>
    <property type="match status" value="1"/>
</dbReference>
<evidence type="ECO:0000313" key="19">
    <source>
        <dbReference type="Proteomes" id="UP000287972"/>
    </source>
</evidence>
<keyword evidence="5" id="KW-0054">Arabinose catabolism</keyword>